<organism evidence="2 3">
    <name type="scientific">Rhodobacter calidifons</name>
    <dbReference type="NCBI Taxonomy" id="2715277"/>
    <lineage>
        <taxon>Bacteria</taxon>
        <taxon>Pseudomonadati</taxon>
        <taxon>Pseudomonadota</taxon>
        <taxon>Alphaproteobacteria</taxon>
        <taxon>Rhodobacterales</taxon>
        <taxon>Rhodobacter group</taxon>
        <taxon>Rhodobacter</taxon>
    </lineage>
</organism>
<comment type="caution">
    <text evidence="2">The sequence shown here is derived from an EMBL/GenBank/DDBJ whole genome shotgun (WGS) entry which is preliminary data.</text>
</comment>
<sequence>MEGLVISLFVLFAALWFIFEFIPKYIFPLLVSAIPFILIFAAAAAIFFYFRNEAKKRDEAEQDRIRRVDAAALERKRKEDEQKRISQQIESRINSANELVRRCVEHARSAEDHLAQSLVDFEERALYPFWDQIAACANEIAGIKKCLDLIRTHSENYQELRLRFNQPAPNFPVSIETVRAICETAGTVTRLKSITRAAHKDKDFAGIFAVHKTNQILVAGFSSLASALDDVSSQIRNQTDCLVSSLDAIRSEVRDAGQLVASRIDGASAEVAGLWATSQNINKSIEANSEWLSVINSQNRLYDEQMVKMLDNIQRNKKPLPEWISN</sequence>
<name>A0ABX0G2R6_9RHOB</name>
<evidence type="ECO:0000313" key="3">
    <source>
        <dbReference type="Proteomes" id="UP001515660"/>
    </source>
</evidence>
<keyword evidence="3" id="KW-1185">Reference proteome</keyword>
<reference evidence="2 3" key="1">
    <citation type="journal article" date="2022" name="Microorganisms">
        <title>Genome Sequence and Characterization of a Xanthorhodopsin-Containing, Aerobic Anoxygenic Phototrophic Rhodobacter Species, Isolated from Mesophilic Conditions at Yellowstone National Park.</title>
        <authorList>
            <person name="Kyndt J.A."/>
            <person name="Robertson S."/>
            <person name="Shoffstall I.B."/>
            <person name="Ramaley R.F."/>
            <person name="Meyer T.E."/>
        </authorList>
    </citation>
    <scope>NUCLEOTIDE SEQUENCE [LARGE SCALE GENOMIC DNA]</scope>
    <source>
        <strain evidence="2 3">M37P</strain>
    </source>
</reference>
<gene>
    <name evidence="2" type="ORF">G8O29_01890</name>
</gene>
<evidence type="ECO:0008006" key="4">
    <source>
        <dbReference type="Google" id="ProtNLM"/>
    </source>
</evidence>
<proteinExistence type="predicted"/>
<feature type="transmembrane region" description="Helical" evidence="1">
    <location>
        <begin position="29"/>
        <end position="50"/>
    </location>
</feature>
<keyword evidence="1" id="KW-0472">Membrane</keyword>
<keyword evidence="1" id="KW-0812">Transmembrane</keyword>
<feature type="transmembrane region" description="Helical" evidence="1">
    <location>
        <begin position="6"/>
        <end position="22"/>
    </location>
</feature>
<accession>A0ABX0G2R6</accession>
<evidence type="ECO:0000313" key="2">
    <source>
        <dbReference type="EMBL" id="NHB75490.1"/>
    </source>
</evidence>
<protein>
    <recommendedName>
        <fullName evidence="4">Methyl-accepting chemotaxis protein</fullName>
    </recommendedName>
</protein>
<keyword evidence="1" id="KW-1133">Transmembrane helix</keyword>
<dbReference type="RefSeq" id="WP_166401527.1">
    <property type="nucleotide sequence ID" value="NZ_JAANHS010000001.1"/>
</dbReference>
<dbReference type="EMBL" id="JAANHS010000001">
    <property type="protein sequence ID" value="NHB75490.1"/>
    <property type="molecule type" value="Genomic_DNA"/>
</dbReference>
<dbReference type="Proteomes" id="UP001515660">
    <property type="component" value="Unassembled WGS sequence"/>
</dbReference>
<evidence type="ECO:0000256" key="1">
    <source>
        <dbReference type="SAM" id="Phobius"/>
    </source>
</evidence>